<proteinExistence type="predicted"/>
<keyword evidence="4" id="KW-1185">Reference proteome</keyword>
<dbReference type="EMBL" id="FLRE01001695">
    <property type="protein sequence ID" value="SBT57037.1"/>
    <property type="molecule type" value="Genomic_DNA"/>
</dbReference>
<accession>A0A1A9ALG7</accession>
<dbReference type="Proteomes" id="UP000078555">
    <property type="component" value="Unassembled WGS sequence"/>
</dbReference>
<sequence length="345" mass="40469">MVTKCTEGLNLPSCKIYELLSTQNGDSGNYSDDCKRLKSRLPYSGILELCRKLEGNLVNFYGREEESNTLNYNCEFIHYWLFHEMFNNSSLTEYDKLDGVKSQFRTTWNNILGKLKIKKKKCEPKLDFFYLIPRDDLMFRKDIYDYIYNYDIFDKMDSATEHIDNRYCKYLSSMHEKYTKFKDSCPHNKKICFHVSKSLEEYNPEKLCIKLKCRGEDFCSKHFEGTSAQRVLGAQGSFEEEKREDYREGEDVTSIVESQTSTIVTTAGSSLLGLFITSFLLFKLTPIRSWLNNQIVQRKNIEEYMDEEASNEILDNYFLHENREPGKSGYGIAYHSVENIGNYDM</sequence>
<evidence type="ECO:0000313" key="2">
    <source>
        <dbReference type="EMBL" id="SBT57037.1"/>
    </source>
</evidence>
<dbReference type="InterPro" id="IPR008780">
    <property type="entry name" value="Plasmodium_Vir"/>
</dbReference>
<evidence type="ECO:0000313" key="4">
    <source>
        <dbReference type="Proteomes" id="UP000078555"/>
    </source>
</evidence>
<reference evidence="2" key="1">
    <citation type="submission" date="2016-05" db="EMBL/GenBank/DDBJ databases">
        <authorList>
            <person name="Lavstsen T."/>
            <person name="Jespersen J.S."/>
        </authorList>
    </citation>
    <scope>NUCLEOTIDE SEQUENCE [LARGE SCALE GENOMIC DNA]</scope>
</reference>
<reference evidence="3 4" key="2">
    <citation type="submission" date="2016-05" db="EMBL/GenBank/DDBJ databases">
        <authorList>
            <person name="Naeem Raeece"/>
        </authorList>
    </citation>
    <scope>NUCLEOTIDE SEQUENCE [LARGE SCALE GENOMIC DNA]</scope>
</reference>
<dbReference type="EMBL" id="FLRD01000289">
    <property type="protein sequence ID" value="SBT52312.1"/>
    <property type="molecule type" value="Genomic_DNA"/>
</dbReference>
<dbReference type="Proteomes" id="UP000078550">
    <property type="component" value="Unassembled WGS sequence"/>
</dbReference>
<evidence type="ECO:0000313" key="3">
    <source>
        <dbReference type="Proteomes" id="UP000078550"/>
    </source>
</evidence>
<protein>
    <submittedName>
        <fullName evidence="2">PIR Superfamily Protein</fullName>
    </submittedName>
</protein>
<organism evidence="2 3">
    <name type="scientific">Plasmodium ovale wallikeri</name>
    <dbReference type="NCBI Taxonomy" id="864142"/>
    <lineage>
        <taxon>Eukaryota</taxon>
        <taxon>Sar</taxon>
        <taxon>Alveolata</taxon>
        <taxon>Apicomplexa</taxon>
        <taxon>Aconoidasida</taxon>
        <taxon>Haemosporida</taxon>
        <taxon>Plasmodiidae</taxon>
        <taxon>Plasmodium</taxon>
        <taxon>Plasmodium (Plasmodium)</taxon>
    </lineage>
</organism>
<name>A0A1A9ALG7_PLAOA</name>
<evidence type="ECO:0000313" key="1">
    <source>
        <dbReference type="EMBL" id="SBT52312.1"/>
    </source>
</evidence>
<gene>
    <name evidence="1" type="ORF">POVWA1_063450</name>
    <name evidence="2" type="ORF">POVWA2_076950</name>
</gene>
<dbReference type="Pfam" id="PF05795">
    <property type="entry name" value="Plasmodium_Vir"/>
    <property type="match status" value="1"/>
</dbReference>
<dbReference type="AlphaFoldDB" id="A0A1A9ALG7"/>